<organism evidence="2 3">
    <name type="scientific">Marinobacter persicus</name>
    <dbReference type="NCBI Taxonomy" id="930118"/>
    <lineage>
        <taxon>Bacteria</taxon>
        <taxon>Pseudomonadati</taxon>
        <taxon>Pseudomonadota</taxon>
        <taxon>Gammaproteobacteria</taxon>
        <taxon>Pseudomonadales</taxon>
        <taxon>Marinobacteraceae</taxon>
        <taxon>Marinobacter</taxon>
    </lineage>
</organism>
<dbReference type="AlphaFoldDB" id="A0A1I3W6A0"/>
<dbReference type="GO" id="GO:0008757">
    <property type="term" value="F:S-adenosylmethionine-dependent methyltransferase activity"/>
    <property type="evidence" value="ECO:0007669"/>
    <property type="project" value="InterPro"/>
</dbReference>
<dbReference type="InterPro" id="IPR052356">
    <property type="entry name" value="Thiol_S-MT"/>
</dbReference>
<dbReference type="SUPFAM" id="SSF53335">
    <property type="entry name" value="S-adenosyl-L-methionine-dependent methyltransferases"/>
    <property type="match status" value="1"/>
</dbReference>
<accession>A0A1I3W6A0</accession>
<dbReference type="OrthoDB" id="323463at2"/>
<dbReference type="InterPro" id="IPR029063">
    <property type="entry name" value="SAM-dependent_MTases_sf"/>
</dbReference>
<proteinExistence type="predicted"/>
<dbReference type="InterPro" id="IPR013216">
    <property type="entry name" value="Methyltransf_11"/>
</dbReference>
<dbReference type="PANTHER" id="PTHR45036:SF1">
    <property type="entry name" value="METHYLTRANSFERASE LIKE 7A"/>
    <property type="match status" value="1"/>
</dbReference>
<dbReference type="CDD" id="cd02440">
    <property type="entry name" value="AdoMet_MTases"/>
    <property type="match status" value="1"/>
</dbReference>
<keyword evidence="3" id="KW-1185">Reference proteome</keyword>
<evidence type="ECO:0000313" key="3">
    <source>
        <dbReference type="Proteomes" id="UP000199445"/>
    </source>
</evidence>
<feature type="domain" description="Methyltransferase type 11" evidence="1">
    <location>
        <begin position="38"/>
        <end position="134"/>
    </location>
</feature>
<evidence type="ECO:0000313" key="2">
    <source>
        <dbReference type="EMBL" id="SFK02950.1"/>
    </source>
</evidence>
<protein>
    <submittedName>
        <fullName evidence="2">Ubiquinone/menaquinone biosynthesis C-methylase UbiE</fullName>
    </submittedName>
</protein>
<keyword evidence="2" id="KW-0808">Transferase</keyword>
<reference evidence="2 3" key="1">
    <citation type="submission" date="2016-10" db="EMBL/GenBank/DDBJ databases">
        <authorList>
            <person name="de Groot N.N."/>
        </authorList>
    </citation>
    <scope>NUCLEOTIDE SEQUENCE [LARGE SCALE GENOMIC DNA]</scope>
    <source>
        <strain evidence="2 3">IBRC-M 10445</strain>
    </source>
</reference>
<keyword evidence="2" id="KW-0830">Ubiquinone</keyword>
<dbReference type="Pfam" id="PF08241">
    <property type="entry name" value="Methyltransf_11"/>
    <property type="match status" value="1"/>
</dbReference>
<evidence type="ECO:0000259" key="1">
    <source>
        <dbReference type="Pfam" id="PF08241"/>
    </source>
</evidence>
<dbReference type="GO" id="GO:0032259">
    <property type="term" value="P:methylation"/>
    <property type="evidence" value="ECO:0007669"/>
    <property type="project" value="UniProtKB-KW"/>
</dbReference>
<gene>
    <name evidence="2" type="ORF">SAMN05216429_10946</name>
</gene>
<sequence length="217" mass="24365">MRFYDERILPHLVDKACSMGQVMKLRQQLVPLARGRVLEVGMGSGVNLALYNPEQVEHVYGLEPSEGMRRKALKNLESSPVSVEWLGLPGEQIPLADNSIDTVLLTFTLCTIPDWHTALQQMKRVLKPGGELLFLEHGEAPHETTRKWQHRITPGWKKIAGGCHLNRHIADLIRQAGFEITELENLYMPNAPKIAGYLYKGRAVKPSEEAQGNAENP</sequence>
<keyword evidence="2" id="KW-0489">Methyltransferase</keyword>
<dbReference type="Gene3D" id="3.40.50.150">
    <property type="entry name" value="Vaccinia Virus protein VP39"/>
    <property type="match status" value="1"/>
</dbReference>
<dbReference type="PANTHER" id="PTHR45036">
    <property type="entry name" value="METHYLTRANSFERASE LIKE 7B"/>
    <property type="match status" value="1"/>
</dbReference>
<name>A0A1I3W6A0_9GAMM</name>
<dbReference type="Proteomes" id="UP000199445">
    <property type="component" value="Unassembled WGS sequence"/>
</dbReference>
<dbReference type="EMBL" id="FOSC01000009">
    <property type="protein sequence ID" value="SFK02950.1"/>
    <property type="molecule type" value="Genomic_DNA"/>
</dbReference>
<dbReference type="RefSeq" id="WP_091705445.1">
    <property type="nucleotide sequence ID" value="NZ_BMYN01000005.1"/>
</dbReference>